<reference evidence="2 3" key="2">
    <citation type="submission" date="2008-10" db="EMBL/GenBank/DDBJ databases">
        <authorList>
            <person name="Fulton L."/>
            <person name="Clifton S."/>
            <person name="Fulton B."/>
            <person name="Xu J."/>
            <person name="Minx P."/>
            <person name="Pepin K.H."/>
            <person name="Johnson M."/>
            <person name="Thiruvilangam P."/>
            <person name="Bhonagiri V."/>
            <person name="Nash W.E."/>
            <person name="Mardis E.R."/>
            <person name="Wilson R.K."/>
        </authorList>
    </citation>
    <scope>NUCLEOTIDE SEQUENCE [LARGE SCALE GENOMIC DNA]</scope>
    <source>
        <strain evidence="2 3">DSM 13279</strain>
    </source>
</reference>
<keyword evidence="3" id="KW-1185">Reference proteome</keyword>
<evidence type="ECO:0000313" key="3">
    <source>
        <dbReference type="Proteomes" id="UP000003560"/>
    </source>
</evidence>
<dbReference type="AlphaFoldDB" id="B6GCR0"/>
<dbReference type="STRING" id="445975.COLSTE_01884"/>
<evidence type="ECO:0008006" key="4">
    <source>
        <dbReference type="Google" id="ProtNLM"/>
    </source>
</evidence>
<gene>
    <name evidence="2" type="ORF">COLSTE_01884</name>
</gene>
<dbReference type="EMBL" id="ABXJ01000110">
    <property type="protein sequence ID" value="EEA89900.1"/>
    <property type="molecule type" value="Genomic_DNA"/>
</dbReference>
<evidence type="ECO:0000256" key="1">
    <source>
        <dbReference type="SAM" id="MobiDB-lite"/>
    </source>
</evidence>
<dbReference type="Proteomes" id="UP000003560">
    <property type="component" value="Unassembled WGS sequence"/>
</dbReference>
<feature type="compositionally biased region" description="Basic and acidic residues" evidence="1">
    <location>
        <begin position="18"/>
        <end position="30"/>
    </location>
</feature>
<evidence type="ECO:0000313" key="2">
    <source>
        <dbReference type="EMBL" id="EEA89900.1"/>
    </source>
</evidence>
<organism evidence="2 3">
    <name type="scientific">Collinsella stercoris DSM 13279</name>
    <dbReference type="NCBI Taxonomy" id="445975"/>
    <lineage>
        <taxon>Bacteria</taxon>
        <taxon>Bacillati</taxon>
        <taxon>Actinomycetota</taxon>
        <taxon>Coriobacteriia</taxon>
        <taxon>Coriobacteriales</taxon>
        <taxon>Coriobacteriaceae</taxon>
        <taxon>Collinsella</taxon>
    </lineage>
</organism>
<dbReference type="Gene3D" id="3.40.960.10">
    <property type="entry name" value="VSR Endonuclease"/>
    <property type="match status" value="1"/>
</dbReference>
<dbReference type="HOGENOM" id="CLU_741257_0_0_11"/>
<sequence>MTPKRAKTNTYQASPVNRRPEPSTDRKSESDFFTSSRPAKAYANCMKAFLVDISAFQLWFGDQGVVRTGAPLARVDDFAFATSDRADLPLNQIKQLGLCGQLHVAVPSHSMRHHQSGITAHVLHSPAPYSFVRLSKDVYVESPGATAIRMAARLKQGELAVMLNQLLSGYRISNGVIVRARPLTTKTQLVNRLTASKGERGVKIVRSALAYAVPDTASPAEAQVAALLTLPAKWGGKGLPLPEANAAIPLHDPLAISEQGKEGCRKTTLRYADFLWRTWNLILEYDSDAFHASKDRLGLDSARRAELQREGFSVITLTNHQLSSVEDFSVVTDALLAKMNRADRTARIENYGNIEKALRKQVFSFDPNRIGMG</sequence>
<name>B6GCR0_9ACTN</name>
<proteinExistence type="predicted"/>
<protein>
    <recommendedName>
        <fullName evidence="4">DUF559 domain-containing protein</fullName>
    </recommendedName>
</protein>
<reference evidence="2 3" key="1">
    <citation type="submission" date="2008-10" db="EMBL/GenBank/DDBJ databases">
        <title>Draft genome sequence of Collinsella stercoris (DSM 13279).</title>
        <authorList>
            <person name="Sudarsanam P."/>
            <person name="Ley R."/>
            <person name="Guruge J."/>
            <person name="Turnbaugh P.J."/>
            <person name="Mahowald M."/>
            <person name="Liep D."/>
            <person name="Gordon J."/>
        </authorList>
    </citation>
    <scope>NUCLEOTIDE SEQUENCE [LARGE SCALE GENOMIC DNA]</scope>
    <source>
        <strain evidence="2 3">DSM 13279</strain>
    </source>
</reference>
<feature type="region of interest" description="Disordered" evidence="1">
    <location>
        <begin position="1"/>
        <end position="33"/>
    </location>
</feature>
<comment type="caution">
    <text evidence="2">The sequence shown here is derived from an EMBL/GenBank/DDBJ whole genome shotgun (WGS) entry which is preliminary data.</text>
</comment>
<accession>B6GCR0</accession>